<name>A0AAE1V4J6_9SOLA</name>
<protein>
    <submittedName>
        <fullName evidence="1">Uncharacterized protein</fullName>
    </submittedName>
</protein>
<sequence length="94" mass="10328">MVCGRGFAARHLVEMLIRYEIYHVRIADLGPTIKLEPSEDKGTLGNALQSGHAVYVSMDLLNKSQVLKAVSSLRNEGATVDSFKNQSPLSQQNI</sequence>
<proteinExistence type="predicted"/>
<keyword evidence="2" id="KW-1185">Reference proteome</keyword>
<dbReference type="EMBL" id="JAVYJV010000018">
    <property type="protein sequence ID" value="KAK4347665.1"/>
    <property type="molecule type" value="Genomic_DNA"/>
</dbReference>
<accession>A0AAE1V4J6</accession>
<reference evidence="1" key="1">
    <citation type="submission" date="2023-12" db="EMBL/GenBank/DDBJ databases">
        <title>Genome assembly of Anisodus tanguticus.</title>
        <authorList>
            <person name="Wang Y.-J."/>
        </authorList>
    </citation>
    <scope>NUCLEOTIDE SEQUENCE</scope>
    <source>
        <strain evidence="1">KB-2021</strain>
        <tissue evidence="1">Leaf</tissue>
    </source>
</reference>
<organism evidence="1 2">
    <name type="scientific">Anisodus tanguticus</name>
    <dbReference type="NCBI Taxonomy" id="243964"/>
    <lineage>
        <taxon>Eukaryota</taxon>
        <taxon>Viridiplantae</taxon>
        <taxon>Streptophyta</taxon>
        <taxon>Embryophyta</taxon>
        <taxon>Tracheophyta</taxon>
        <taxon>Spermatophyta</taxon>
        <taxon>Magnoliopsida</taxon>
        <taxon>eudicotyledons</taxon>
        <taxon>Gunneridae</taxon>
        <taxon>Pentapetalae</taxon>
        <taxon>asterids</taxon>
        <taxon>lamiids</taxon>
        <taxon>Solanales</taxon>
        <taxon>Solanaceae</taxon>
        <taxon>Solanoideae</taxon>
        <taxon>Hyoscyameae</taxon>
        <taxon>Anisodus</taxon>
    </lineage>
</organism>
<evidence type="ECO:0000313" key="2">
    <source>
        <dbReference type="Proteomes" id="UP001291623"/>
    </source>
</evidence>
<dbReference type="Proteomes" id="UP001291623">
    <property type="component" value="Unassembled WGS sequence"/>
</dbReference>
<gene>
    <name evidence="1" type="ORF">RND71_034004</name>
</gene>
<dbReference type="AlphaFoldDB" id="A0AAE1V4J6"/>
<comment type="caution">
    <text evidence="1">The sequence shown here is derived from an EMBL/GenBank/DDBJ whole genome shotgun (WGS) entry which is preliminary data.</text>
</comment>
<evidence type="ECO:0000313" key="1">
    <source>
        <dbReference type="EMBL" id="KAK4347665.1"/>
    </source>
</evidence>